<evidence type="ECO:0000313" key="1">
    <source>
        <dbReference type="EMBL" id="CAF4958047.1"/>
    </source>
</evidence>
<accession>A0A821YCT9</accession>
<name>A0A821YCT9_9NEOP</name>
<reference evidence="1" key="1">
    <citation type="submission" date="2021-02" db="EMBL/GenBank/DDBJ databases">
        <authorList>
            <person name="Steward A R."/>
        </authorList>
    </citation>
    <scope>NUCLEOTIDE SEQUENCE</scope>
</reference>
<keyword evidence="2" id="KW-1185">Reference proteome</keyword>
<comment type="caution">
    <text evidence="1">The sequence shown here is derived from an EMBL/GenBank/DDBJ whole genome shotgun (WGS) entry which is preliminary data.</text>
</comment>
<protein>
    <submittedName>
        <fullName evidence="1">Uncharacterized protein</fullName>
    </submittedName>
</protein>
<dbReference type="EMBL" id="CAJOBZ010000085">
    <property type="protein sequence ID" value="CAF4958047.1"/>
    <property type="molecule type" value="Genomic_DNA"/>
</dbReference>
<evidence type="ECO:0000313" key="2">
    <source>
        <dbReference type="Proteomes" id="UP000663880"/>
    </source>
</evidence>
<organism evidence="1 2">
    <name type="scientific">Pieris macdunnoughi</name>
    <dbReference type="NCBI Taxonomy" id="345717"/>
    <lineage>
        <taxon>Eukaryota</taxon>
        <taxon>Metazoa</taxon>
        <taxon>Ecdysozoa</taxon>
        <taxon>Arthropoda</taxon>
        <taxon>Hexapoda</taxon>
        <taxon>Insecta</taxon>
        <taxon>Pterygota</taxon>
        <taxon>Neoptera</taxon>
        <taxon>Endopterygota</taxon>
        <taxon>Lepidoptera</taxon>
        <taxon>Glossata</taxon>
        <taxon>Ditrysia</taxon>
        <taxon>Papilionoidea</taxon>
        <taxon>Pieridae</taxon>
        <taxon>Pierinae</taxon>
        <taxon>Pieris</taxon>
    </lineage>
</organism>
<dbReference type="Proteomes" id="UP000663880">
    <property type="component" value="Unassembled WGS sequence"/>
</dbReference>
<gene>
    <name evidence="1" type="ORF">PMACD_LOCUS16456</name>
</gene>
<dbReference type="AlphaFoldDB" id="A0A821YCT9"/>
<sequence>MTRFLRTASDLAISSRKHPSYQGMRGLESTQIRSYYMLRTCLQLYRAPIRPHIKWGSVLTFLPLGESSPESRSFKKCDQLLQGTAAEFDAGVRGTNVA</sequence>
<proteinExistence type="predicted"/>